<dbReference type="Proteomes" id="UP000800092">
    <property type="component" value="Unassembled WGS sequence"/>
</dbReference>
<dbReference type="GO" id="GO:0005739">
    <property type="term" value="C:mitochondrion"/>
    <property type="evidence" value="ECO:0007669"/>
    <property type="project" value="TreeGrafter"/>
</dbReference>
<dbReference type="Gene3D" id="3.30.930.10">
    <property type="entry name" value="Bira Bifunctional Protein, Domain 2"/>
    <property type="match status" value="1"/>
</dbReference>
<dbReference type="OrthoDB" id="201621at2759"/>
<evidence type="ECO:0000259" key="6">
    <source>
        <dbReference type="PROSITE" id="PS51733"/>
    </source>
</evidence>
<evidence type="ECO:0000256" key="4">
    <source>
        <dbReference type="ARBA" id="ARBA00015925"/>
    </source>
</evidence>
<dbReference type="EMBL" id="ML991850">
    <property type="protein sequence ID" value="KAF2229963.1"/>
    <property type="molecule type" value="Genomic_DNA"/>
</dbReference>
<dbReference type="GO" id="GO:0009249">
    <property type="term" value="P:protein lipoylation"/>
    <property type="evidence" value="ECO:0007669"/>
    <property type="project" value="InterPro"/>
</dbReference>
<dbReference type="PROSITE" id="PS51733">
    <property type="entry name" value="BPL_LPL_CATALYTIC"/>
    <property type="match status" value="1"/>
</dbReference>
<evidence type="ECO:0000256" key="2">
    <source>
        <dbReference type="ARBA" id="ARBA00005085"/>
    </source>
</evidence>
<comment type="similarity">
    <text evidence="3">Belongs to the LplA family.</text>
</comment>
<dbReference type="Pfam" id="PF21948">
    <property type="entry name" value="LplA-B_cat"/>
    <property type="match status" value="1"/>
</dbReference>
<dbReference type="CDD" id="cd16443">
    <property type="entry name" value="LplA"/>
    <property type="match status" value="1"/>
</dbReference>
<protein>
    <recommendedName>
        <fullName evidence="4">Putative lipoate-protein ligase A</fullName>
    </recommendedName>
</protein>
<dbReference type="UniPathway" id="UPA00537">
    <property type="reaction ID" value="UER00595"/>
</dbReference>
<dbReference type="InterPro" id="IPR004562">
    <property type="entry name" value="LipoylTrfase_LipoateP_Ligase"/>
</dbReference>
<evidence type="ECO:0000313" key="7">
    <source>
        <dbReference type="EMBL" id="KAF2229963.1"/>
    </source>
</evidence>
<dbReference type="PANTHER" id="PTHR12561:SF3">
    <property type="entry name" value="LIPOYLTRANSFERASE 1, MITOCHONDRIAL"/>
    <property type="match status" value="1"/>
</dbReference>
<name>A0A6A6GX96_VIRVR</name>
<evidence type="ECO:0000256" key="1">
    <source>
        <dbReference type="ARBA" id="ARBA00003253"/>
    </source>
</evidence>
<dbReference type="PANTHER" id="PTHR12561">
    <property type="entry name" value="LIPOATE-PROTEIN LIGASE"/>
    <property type="match status" value="1"/>
</dbReference>
<feature type="domain" description="BPL/LPL catalytic" evidence="6">
    <location>
        <begin position="65"/>
        <end position="277"/>
    </location>
</feature>
<feature type="region of interest" description="Disordered" evidence="5">
    <location>
        <begin position="170"/>
        <end position="191"/>
    </location>
</feature>
<evidence type="ECO:0000256" key="3">
    <source>
        <dbReference type="ARBA" id="ARBA00008242"/>
    </source>
</evidence>
<proteinExistence type="inferred from homology"/>
<dbReference type="AlphaFoldDB" id="A0A6A6GX96"/>
<comment type="pathway">
    <text evidence="2">Protein modification; protein lipoylation via exogenous pathway; protein N(6)-(lipoyl)lysine from lipoate: step 2/2.</text>
</comment>
<keyword evidence="8" id="KW-1185">Reference proteome</keyword>
<dbReference type="SUPFAM" id="SSF55681">
    <property type="entry name" value="Class II aaRS and biotin synthetases"/>
    <property type="match status" value="1"/>
</dbReference>
<feature type="compositionally biased region" description="Basic and acidic residues" evidence="5">
    <location>
        <begin position="170"/>
        <end position="185"/>
    </location>
</feature>
<sequence length="370" mass="41100">MPSPRTAWSWSAFSSSLSSPSNRSRSLHASLSGRVTSAKVQTYLSNSEIPFLNLAFEQHLLANSPADSVILFFYVNRPSIIIGSNQNPWLEVNLRLLRQSDSPVQEHVDLARRHSGGGTVFHDRGNVNWTVICPSNQFTRDKHAEMVVRALRKVGVERARVNERHDIVLDQGDRRTSTSDEDTHKTPFTSLDAPASLKVSGSAYKLTRGRALHHGTCLLHSPNLDFIGRLLRSPAKPFVKARGVESVSSPVGNIGVTNSDFIDAVHEEFARLYDIREKLGGLSSLSPNEMLHSDVVRDAVSRLKDLDWIFARTPQFELSTSERQSDQLPEKLCTVPSPKNVRWPIAVTSEPQSLTEYNSRLKSSSKPGTG</sequence>
<dbReference type="GO" id="GO:0017118">
    <property type="term" value="F:lipoyltransferase activity"/>
    <property type="evidence" value="ECO:0007669"/>
    <property type="project" value="TreeGrafter"/>
</dbReference>
<dbReference type="InterPro" id="IPR004143">
    <property type="entry name" value="BPL_LPL_catalytic"/>
</dbReference>
<accession>A0A6A6GX96</accession>
<dbReference type="InterPro" id="IPR045864">
    <property type="entry name" value="aa-tRNA-synth_II/BPL/LPL"/>
</dbReference>
<evidence type="ECO:0000313" key="8">
    <source>
        <dbReference type="Proteomes" id="UP000800092"/>
    </source>
</evidence>
<organism evidence="7 8">
    <name type="scientific">Viridothelium virens</name>
    <name type="common">Speckled blister lichen</name>
    <name type="synonym">Trypethelium virens</name>
    <dbReference type="NCBI Taxonomy" id="1048519"/>
    <lineage>
        <taxon>Eukaryota</taxon>
        <taxon>Fungi</taxon>
        <taxon>Dikarya</taxon>
        <taxon>Ascomycota</taxon>
        <taxon>Pezizomycotina</taxon>
        <taxon>Dothideomycetes</taxon>
        <taxon>Dothideomycetes incertae sedis</taxon>
        <taxon>Trypetheliales</taxon>
        <taxon>Trypetheliaceae</taxon>
        <taxon>Viridothelium</taxon>
    </lineage>
</organism>
<evidence type="ECO:0000256" key="5">
    <source>
        <dbReference type="SAM" id="MobiDB-lite"/>
    </source>
</evidence>
<gene>
    <name evidence="7" type="ORF">EV356DRAFT_474442</name>
</gene>
<reference evidence="7" key="1">
    <citation type="journal article" date="2020" name="Stud. Mycol.">
        <title>101 Dothideomycetes genomes: a test case for predicting lifestyles and emergence of pathogens.</title>
        <authorList>
            <person name="Haridas S."/>
            <person name="Albert R."/>
            <person name="Binder M."/>
            <person name="Bloem J."/>
            <person name="Labutti K."/>
            <person name="Salamov A."/>
            <person name="Andreopoulos B."/>
            <person name="Baker S."/>
            <person name="Barry K."/>
            <person name="Bills G."/>
            <person name="Bluhm B."/>
            <person name="Cannon C."/>
            <person name="Castanera R."/>
            <person name="Culley D."/>
            <person name="Daum C."/>
            <person name="Ezra D."/>
            <person name="Gonzalez J."/>
            <person name="Henrissat B."/>
            <person name="Kuo A."/>
            <person name="Liang C."/>
            <person name="Lipzen A."/>
            <person name="Lutzoni F."/>
            <person name="Magnuson J."/>
            <person name="Mondo S."/>
            <person name="Nolan M."/>
            <person name="Ohm R."/>
            <person name="Pangilinan J."/>
            <person name="Park H.-J."/>
            <person name="Ramirez L."/>
            <person name="Alfaro M."/>
            <person name="Sun H."/>
            <person name="Tritt A."/>
            <person name="Yoshinaga Y."/>
            <person name="Zwiers L.-H."/>
            <person name="Turgeon B."/>
            <person name="Goodwin S."/>
            <person name="Spatafora J."/>
            <person name="Crous P."/>
            <person name="Grigoriev I."/>
        </authorList>
    </citation>
    <scope>NUCLEOTIDE SEQUENCE</scope>
    <source>
        <strain evidence="7">Tuck. ex Michener</strain>
    </source>
</reference>
<comment type="function">
    <text evidence="1">Catalyzes both the ATP-dependent activation of exogenously supplied lipoate to lipoyl-AMP and the transfer of the activated lipoyl onto the lipoyl domains of lipoate-dependent enzymes.</text>
</comment>